<dbReference type="Gene3D" id="3.40.50.720">
    <property type="entry name" value="NAD(P)-binding Rossmann-like Domain"/>
    <property type="match status" value="1"/>
</dbReference>
<comment type="caution">
    <text evidence="2">The sequence shown here is derived from an EMBL/GenBank/DDBJ whole genome shotgun (WGS) entry which is preliminary data.</text>
</comment>
<organism evidence="2 3">
    <name type="scientific">Botrytis paeoniae</name>
    <dbReference type="NCBI Taxonomy" id="278948"/>
    <lineage>
        <taxon>Eukaryota</taxon>
        <taxon>Fungi</taxon>
        <taxon>Dikarya</taxon>
        <taxon>Ascomycota</taxon>
        <taxon>Pezizomycotina</taxon>
        <taxon>Leotiomycetes</taxon>
        <taxon>Helotiales</taxon>
        <taxon>Sclerotiniaceae</taxon>
        <taxon>Botrytis</taxon>
    </lineage>
</organism>
<accession>A0A4Z1EK49</accession>
<dbReference type="Proteomes" id="UP000297910">
    <property type="component" value="Unassembled WGS sequence"/>
</dbReference>
<dbReference type="AlphaFoldDB" id="A0A4Z1EK49"/>
<dbReference type="PRINTS" id="PR00081">
    <property type="entry name" value="GDHRDH"/>
</dbReference>
<evidence type="ECO:0000256" key="1">
    <source>
        <dbReference type="ARBA" id="ARBA00023002"/>
    </source>
</evidence>
<sequence>MATADEFVIKNDMGHGLKLFFHSQLFKTPAYPTQSFANQIVIVTGSNIGLGLEAARHFYRLNCAKLILAVRSIGKGESAKEDIVRSVKQRKDADAIEIWPLDLEKTDSTLAFAERVKKDLPRLDVLVQNAGINEKSWTVSEGWERTIQINTINTFLLSLALLPKMNESKEKFPDSSPHLVIVCSEAHRLTVFKEANAPDIYEKLNTDQEGYDGQDRYGVSKLIQILFVRELVQRLNKAKSPNPPVITNLANPGLCKSTLDRGRGAAFKIVAFIMLSLLGRTAEVGSRTYVLGASAEPESHGEFMSDGAVQKAEGWIYTEIGEKVQKKVFEQTMKVLEERSPGIGASVGL</sequence>
<dbReference type="GO" id="GO:0016491">
    <property type="term" value="F:oxidoreductase activity"/>
    <property type="evidence" value="ECO:0007669"/>
    <property type="project" value="UniProtKB-KW"/>
</dbReference>
<dbReference type="EMBL" id="PQXI01000805">
    <property type="protein sequence ID" value="TGO12756.1"/>
    <property type="molecule type" value="Genomic_DNA"/>
</dbReference>
<dbReference type="InterPro" id="IPR002347">
    <property type="entry name" value="SDR_fam"/>
</dbReference>
<dbReference type="InterPro" id="IPR036291">
    <property type="entry name" value="NAD(P)-bd_dom_sf"/>
</dbReference>
<name>A0A4Z1EK49_9HELO</name>
<evidence type="ECO:0000313" key="3">
    <source>
        <dbReference type="Proteomes" id="UP000297910"/>
    </source>
</evidence>
<gene>
    <name evidence="2" type="ORF">BPAE_0808g00020</name>
</gene>
<dbReference type="PANTHER" id="PTHR43157:SF31">
    <property type="entry name" value="PHOSPHATIDYLINOSITOL-GLYCAN BIOSYNTHESIS CLASS F PROTEIN"/>
    <property type="match status" value="1"/>
</dbReference>
<keyword evidence="1" id="KW-0560">Oxidoreductase</keyword>
<evidence type="ECO:0000313" key="2">
    <source>
        <dbReference type="EMBL" id="TGO12756.1"/>
    </source>
</evidence>
<keyword evidence="3" id="KW-1185">Reference proteome</keyword>
<reference evidence="2 3" key="1">
    <citation type="submission" date="2017-12" db="EMBL/GenBank/DDBJ databases">
        <title>Comparative genomics of Botrytis spp.</title>
        <authorList>
            <person name="Valero-Jimenez C.A."/>
            <person name="Tapia P."/>
            <person name="Veloso J."/>
            <person name="Silva-Moreno E."/>
            <person name="Staats M."/>
            <person name="Valdes J.H."/>
            <person name="Van Kan J.A.L."/>
        </authorList>
    </citation>
    <scope>NUCLEOTIDE SEQUENCE [LARGE SCALE GENOMIC DNA]</scope>
    <source>
        <strain evidence="2 3">Bp0003</strain>
    </source>
</reference>
<dbReference type="SUPFAM" id="SSF51735">
    <property type="entry name" value="NAD(P)-binding Rossmann-fold domains"/>
    <property type="match status" value="1"/>
</dbReference>
<protein>
    <submittedName>
        <fullName evidence="2">Uncharacterized protein</fullName>
    </submittedName>
</protein>
<dbReference type="Pfam" id="PF00106">
    <property type="entry name" value="adh_short"/>
    <property type="match status" value="1"/>
</dbReference>
<dbReference type="PANTHER" id="PTHR43157">
    <property type="entry name" value="PHOSPHATIDYLINOSITOL-GLYCAN BIOSYNTHESIS CLASS F PROTEIN-RELATED"/>
    <property type="match status" value="1"/>
</dbReference>
<proteinExistence type="predicted"/>